<evidence type="ECO:0008006" key="4">
    <source>
        <dbReference type="Google" id="ProtNLM"/>
    </source>
</evidence>
<keyword evidence="3" id="KW-1185">Reference proteome</keyword>
<keyword evidence="1" id="KW-1133">Transmembrane helix</keyword>
<feature type="transmembrane region" description="Helical" evidence="1">
    <location>
        <begin position="123"/>
        <end position="139"/>
    </location>
</feature>
<keyword evidence="1" id="KW-0812">Transmembrane</keyword>
<feature type="non-terminal residue" evidence="2">
    <location>
        <position position="1"/>
    </location>
</feature>
<proteinExistence type="predicted"/>
<keyword evidence="1" id="KW-0472">Membrane</keyword>
<sequence>FGIAICCLDGISGLILNLILLHSRWKTARAENLYRVPIYVSAIQGGLLCIVLIVFCPCHIFRDGTFIIAFFNPLSPVLPKTLCDVILVIAVVLATMMWTLIPAIGVLQLFALSRFLWNNAKRIVIAFLFTAICVILIAVRA</sequence>
<feature type="transmembrane region" description="Helical" evidence="1">
    <location>
        <begin position="38"/>
        <end position="61"/>
    </location>
</feature>
<reference evidence="2" key="1">
    <citation type="submission" date="2023-10" db="EMBL/GenBank/DDBJ databases">
        <title>Genome assembly of Pristionchus species.</title>
        <authorList>
            <person name="Yoshida K."/>
            <person name="Sommer R.J."/>
        </authorList>
    </citation>
    <scope>NUCLEOTIDE SEQUENCE</scope>
    <source>
        <strain evidence="2">RS0144</strain>
    </source>
</reference>
<gene>
    <name evidence="2" type="ORF">PENTCL1PPCAC_8198</name>
</gene>
<dbReference type="Proteomes" id="UP001432027">
    <property type="component" value="Unassembled WGS sequence"/>
</dbReference>
<dbReference type="EMBL" id="BTSX01000002">
    <property type="protein sequence ID" value="GMS86023.1"/>
    <property type="molecule type" value="Genomic_DNA"/>
</dbReference>
<feature type="non-terminal residue" evidence="2">
    <location>
        <position position="141"/>
    </location>
</feature>
<evidence type="ECO:0000256" key="1">
    <source>
        <dbReference type="SAM" id="Phobius"/>
    </source>
</evidence>
<evidence type="ECO:0000313" key="3">
    <source>
        <dbReference type="Proteomes" id="UP001432027"/>
    </source>
</evidence>
<dbReference type="AlphaFoldDB" id="A0AAV5SZJ3"/>
<evidence type="ECO:0000313" key="2">
    <source>
        <dbReference type="EMBL" id="GMS86023.1"/>
    </source>
</evidence>
<comment type="caution">
    <text evidence="2">The sequence shown here is derived from an EMBL/GenBank/DDBJ whole genome shotgun (WGS) entry which is preliminary data.</text>
</comment>
<protein>
    <recommendedName>
        <fullName evidence="4">G protein-coupled receptor</fullName>
    </recommendedName>
</protein>
<name>A0AAV5SZJ3_9BILA</name>
<feature type="transmembrane region" description="Helical" evidence="1">
    <location>
        <begin position="82"/>
        <end position="111"/>
    </location>
</feature>
<organism evidence="2 3">
    <name type="scientific">Pristionchus entomophagus</name>
    <dbReference type="NCBI Taxonomy" id="358040"/>
    <lineage>
        <taxon>Eukaryota</taxon>
        <taxon>Metazoa</taxon>
        <taxon>Ecdysozoa</taxon>
        <taxon>Nematoda</taxon>
        <taxon>Chromadorea</taxon>
        <taxon>Rhabditida</taxon>
        <taxon>Rhabditina</taxon>
        <taxon>Diplogasteromorpha</taxon>
        <taxon>Diplogasteroidea</taxon>
        <taxon>Neodiplogasteridae</taxon>
        <taxon>Pristionchus</taxon>
    </lineage>
</organism>
<accession>A0AAV5SZJ3</accession>